<gene>
    <name evidence="2" type="ORF">K814_0130170</name>
</gene>
<evidence type="ECO:0000313" key="3">
    <source>
        <dbReference type="Proteomes" id="UP000030060"/>
    </source>
</evidence>
<keyword evidence="1" id="KW-0732">Signal</keyword>
<proteinExistence type="predicted"/>
<evidence type="ECO:0000313" key="2">
    <source>
        <dbReference type="EMBL" id="KGE64328.1"/>
    </source>
</evidence>
<reference evidence="2 3" key="1">
    <citation type="journal article" date="2013" name="Genome Announc.">
        <title>Draft Genome Sequence of Pseudomonas fluorescens LMG 5329, a White Line-Inducing Principle-Producing Bioindicator for the Mushroom Pathogen Pseudomonas tolaasii.</title>
        <authorList>
            <person name="Ghequire M.G."/>
            <person name="Rokni-Zadeh H."/>
            <person name="Zarrineh P."/>
            <person name="De Mot R."/>
        </authorList>
    </citation>
    <scope>NUCLEOTIDE SEQUENCE [LARGE SCALE GENOMIC DNA]</scope>
    <source>
        <strain evidence="2 3">LMG 5329</strain>
    </source>
</reference>
<name>A0A0A1YS29_PSEFL</name>
<dbReference type="NCBIfam" id="TIGR02448">
    <property type="entry name" value="conserverd hypothetical protein"/>
    <property type="match status" value="1"/>
</dbReference>
<dbReference type="Proteomes" id="UP000030060">
    <property type="component" value="Unassembled WGS sequence"/>
</dbReference>
<accession>A0A0A1YS29</accession>
<dbReference type="OrthoDB" id="6899961at2"/>
<evidence type="ECO:0008006" key="4">
    <source>
        <dbReference type="Google" id="ProtNLM"/>
    </source>
</evidence>
<feature type="chain" id="PRO_5001996068" description="Holliday junction resolvase" evidence="1">
    <location>
        <begin position="25"/>
        <end position="102"/>
    </location>
</feature>
<organism evidence="2 3">
    <name type="scientific">Pseudomonas fluorescens LMG 5329</name>
    <dbReference type="NCBI Taxonomy" id="1324332"/>
    <lineage>
        <taxon>Bacteria</taxon>
        <taxon>Pseudomonadati</taxon>
        <taxon>Pseudomonadota</taxon>
        <taxon>Gammaproteobacteria</taxon>
        <taxon>Pseudomonadales</taxon>
        <taxon>Pseudomonadaceae</taxon>
        <taxon>Pseudomonas</taxon>
    </lineage>
</organism>
<sequence length="102" mass="11023">MAFSYRLLIVPVLLCAAWSPLASAFDLTTQSTVASAYATSKVTSAPFDRKVIMAAQDDAAAFIATDGQWRGARLESALDYLRRSQPKLNASDLELAQAILVQ</sequence>
<evidence type="ECO:0000256" key="1">
    <source>
        <dbReference type="SAM" id="SignalP"/>
    </source>
</evidence>
<comment type="caution">
    <text evidence="2">The sequence shown here is derived from an EMBL/GenBank/DDBJ whole genome shotgun (WGS) entry which is preliminary data.</text>
</comment>
<dbReference type="InterPro" id="IPR012661">
    <property type="entry name" value="CHP02448"/>
</dbReference>
<dbReference type="Pfam" id="PF09498">
    <property type="entry name" value="DUF2388"/>
    <property type="match status" value="1"/>
</dbReference>
<dbReference type="EMBL" id="ASGY01000243">
    <property type="protein sequence ID" value="KGE64328.1"/>
    <property type="molecule type" value="Genomic_DNA"/>
</dbReference>
<protein>
    <recommendedName>
        <fullName evidence="4">Holliday junction resolvase</fullName>
    </recommendedName>
</protein>
<dbReference type="AlphaFoldDB" id="A0A0A1YS29"/>
<dbReference type="RefSeq" id="WP_038851158.1">
    <property type="nucleotide sequence ID" value="NZ_ASGY01000243.1"/>
</dbReference>
<feature type="signal peptide" evidence="1">
    <location>
        <begin position="1"/>
        <end position="24"/>
    </location>
</feature>